<dbReference type="OrthoDB" id="3241874at2759"/>
<protein>
    <submittedName>
        <fullName evidence="1">Uncharacterized protein</fullName>
    </submittedName>
</protein>
<sequence length="54" mass="6041">KIGSPCTNHPLTRPLCPADSPAIWKYNLVQHLSLSHHGAMPELYENLYQLNAAE</sequence>
<dbReference type="EMBL" id="ML769840">
    <property type="protein sequence ID" value="KAE9386888.1"/>
    <property type="molecule type" value="Genomic_DNA"/>
</dbReference>
<dbReference type="Proteomes" id="UP000799118">
    <property type="component" value="Unassembled WGS sequence"/>
</dbReference>
<dbReference type="AlphaFoldDB" id="A0A6A4GMU7"/>
<accession>A0A6A4GMU7</accession>
<feature type="non-terminal residue" evidence="1">
    <location>
        <position position="54"/>
    </location>
</feature>
<proteinExistence type="predicted"/>
<keyword evidence="2" id="KW-1185">Reference proteome</keyword>
<name>A0A6A4GMU7_9AGAR</name>
<gene>
    <name evidence="1" type="ORF">BT96DRAFT_773435</name>
</gene>
<evidence type="ECO:0000313" key="1">
    <source>
        <dbReference type="EMBL" id="KAE9386888.1"/>
    </source>
</evidence>
<evidence type="ECO:0000313" key="2">
    <source>
        <dbReference type="Proteomes" id="UP000799118"/>
    </source>
</evidence>
<feature type="non-terminal residue" evidence="1">
    <location>
        <position position="1"/>
    </location>
</feature>
<organism evidence="1 2">
    <name type="scientific">Gymnopus androsaceus JB14</name>
    <dbReference type="NCBI Taxonomy" id="1447944"/>
    <lineage>
        <taxon>Eukaryota</taxon>
        <taxon>Fungi</taxon>
        <taxon>Dikarya</taxon>
        <taxon>Basidiomycota</taxon>
        <taxon>Agaricomycotina</taxon>
        <taxon>Agaricomycetes</taxon>
        <taxon>Agaricomycetidae</taxon>
        <taxon>Agaricales</taxon>
        <taxon>Marasmiineae</taxon>
        <taxon>Omphalotaceae</taxon>
        <taxon>Gymnopus</taxon>
    </lineage>
</organism>
<reference evidence="1" key="1">
    <citation type="journal article" date="2019" name="Environ. Microbiol.">
        <title>Fungal ecological strategies reflected in gene transcription - a case study of two litter decomposers.</title>
        <authorList>
            <person name="Barbi F."/>
            <person name="Kohler A."/>
            <person name="Barry K."/>
            <person name="Baskaran P."/>
            <person name="Daum C."/>
            <person name="Fauchery L."/>
            <person name="Ihrmark K."/>
            <person name="Kuo A."/>
            <person name="LaButti K."/>
            <person name="Lipzen A."/>
            <person name="Morin E."/>
            <person name="Grigoriev I.V."/>
            <person name="Henrissat B."/>
            <person name="Lindahl B."/>
            <person name="Martin F."/>
        </authorList>
    </citation>
    <scope>NUCLEOTIDE SEQUENCE</scope>
    <source>
        <strain evidence="1">JB14</strain>
    </source>
</reference>